<sequence>MASENKSKSGNGSSNNNNNKKRKNRYLPQNRPVKKGGYPLRPGVQGFFITCDGGRERQASHEAIDVIDSFYEELVHGKASGVKCGQLADKSLNKKTKFTYSDSSSSDNDDDDAGNDNDSETDDQKDKEDEKDKPESHEDGDANLESSINADSNPHKLEENKDDSKEDATCDESQTVEGDVLPAKRQCVELTASGCGDVTSNKKEEMSVDRLIEAELEELGDRNKRRFNNLDSGCNGVVFLQMRKRDKDPSPKDIVQHMMSSVSSTRKHLSRFMLRVLPVEVTCYASEEEITRAIKPLVTQYFPVETQTAIKMFLEFRFVGGVVRSQCQIMDFVRTGFVSGQDDHQRLPEVMAVLYEARANTGIDRMKIINAVAKSVPAPHKVDLNNPDKNIVVQIAKTVCLMGVVEKYKELAKYNLRQLTSPKP</sequence>
<dbReference type="Pfam" id="PF02926">
    <property type="entry name" value="THUMP"/>
    <property type="match status" value="1"/>
</dbReference>
<accession>A0AAV6HY06</accession>
<reference evidence="4 5" key="1">
    <citation type="submission" date="2020-08" db="EMBL/GenBank/DDBJ databases">
        <title>Plant Genome Project.</title>
        <authorList>
            <person name="Zhang R.-G."/>
        </authorList>
    </citation>
    <scope>NUCLEOTIDE SEQUENCE [LARGE SCALE GENOMIC DNA]</scope>
    <source>
        <strain evidence="4">WSP0</strain>
        <tissue evidence="4">Leaf</tissue>
    </source>
</reference>
<dbReference type="InterPro" id="IPR040183">
    <property type="entry name" value="THUMPD1-like"/>
</dbReference>
<dbReference type="PANTHER" id="PTHR13452:SF10">
    <property type="entry name" value="THUMP DOMAIN-CONTAINING PROTEIN 1"/>
    <property type="match status" value="1"/>
</dbReference>
<dbReference type="PROSITE" id="PS51165">
    <property type="entry name" value="THUMP"/>
    <property type="match status" value="1"/>
</dbReference>
<dbReference type="GO" id="GO:0003723">
    <property type="term" value="F:RNA binding"/>
    <property type="evidence" value="ECO:0007669"/>
    <property type="project" value="UniProtKB-UniRule"/>
</dbReference>
<dbReference type="PANTHER" id="PTHR13452">
    <property type="entry name" value="THUMP DOMAIN CONTAINING PROTEIN 1-RELATED"/>
    <property type="match status" value="1"/>
</dbReference>
<evidence type="ECO:0000256" key="1">
    <source>
        <dbReference type="PROSITE-ProRule" id="PRU00529"/>
    </source>
</evidence>
<dbReference type="SUPFAM" id="SSF143437">
    <property type="entry name" value="THUMP domain-like"/>
    <property type="match status" value="1"/>
</dbReference>
<keyword evidence="5" id="KW-1185">Reference proteome</keyword>
<feature type="compositionally biased region" description="Low complexity" evidence="2">
    <location>
        <begin position="8"/>
        <end position="18"/>
    </location>
</feature>
<dbReference type="EMBL" id="JACTNZ010000013">
    <property type="protein sequence ID" value="KAG5517486.1"/>
    <property type="molecule type" value="Genomic_DNA"/>
</dbReference>
<dbReference type="CDD" id="cd11717">
    <property type="entry name" value="THUMP_THUMPD1_like"/>
    <property type="match status" value="1"/>
</dbReference>
<dbReference type="InterPro" id="IPR004114">
    <property type="entry name" value="THUMP_dom"/>
</dbReference>
<feature type="compositionally biased region" description="Basic and acidic residues" evidence="2">
    <location>
        <begin position="122"/>
        <end position="140"/>
    </location>
</feature>
<dbReference type="GO" id="GO:0006400">
    <property type="term" value="P:tRNA modification"/>
    <property type="evidence" value="ECO:0007669"/>
    <property type="project" value="InterPro"/>
</dbReference>
<dbReference type="Gene3D" id="3.30.2300.10">
    <property type="entry name" value="THUMP superfamily"/>
    <property type="match status" value="1"/>
</dbReference>
<evidence type="ECO:0000313" key="5">
    <source>
        <dbReference type="Proteomes" id="UP000823749"/>
    </source>
</evidence>
<proteinExistence type="predicted"/>
<comment type="caution">
    <text evidence="4">The sequence shown here is derived from an EMBL/GenBank/DDBJ whole genome shotgun (WGS) entry which is preliminary data.</text>
</comment>
<name>A0AAV6HY06_9ERIC</name>
<evidence type="ECO:0000313" key="4">
    <source>
        <dbReference type="EMBL" id="KAG5517486.1"/>
    </source>
</evidence>
<protein>
    <recommendedName>
        <fullName evidence="3">THUMP domain-containing protein</fullName>
    </recommendedName>
</protein>
<dbReference type="Proteomes" id="UP000823749">
    <property type="component" value="Chromosome 13"/>
</dbReference>
<keyword evidence="1" id="KW-0694">RNA-binding</keyword>
<feature type="region of interest" description="Disordered" evidence="2">
    <location>
        <begin position="93"/>
        <end position="177"/>
    </location>
</feature>
<gene>
    <name evidence="4" type="ORF">RHGRI_038030</name>
</gene>
<evidence type="ECO:0000259" key="3">
    <source>
        <dbReference type="PROSITE" id="PS51165"/>
    </source>
</evidence>
<feature type="compositionally biased region" description="Acidic residues" evidence="2">
    <location>
        <begin position="107"/>
        <end position="121"/>
    </location>
</feature>
<evidence type="ECO:0000256" key="2">
    <source>
        <dbReference type="SAM" id="MobiDB-lite"/>
    </source>
</evidence>
<feature type="compositionally biased region" description="Basic and acidic residues" evidence="2">
    <location>
        <begin position="153"/>
        <end position="168"/>
    </location>
</feature>
<dbReference type="AlphaFoldDB" id="A0AAV6HY06"/>
<feature type="region of interest" description="Disordered" evidence="2">
    <location>
        <begin position="1"/>
        <end position="42"/>
    </location>
</feature>
<feature type="domain" description="THUMP" evidence="3">
    <location>
        <begin position="261"/>
        <end position="406"/>
    </location>
</feature>
<organism evidence="4 5">
    <name type="scientific">Rhododendron griersonianum</name>
    <dbReference type="NCBI Taxonomy" id="479676"/>
    <lineage>
        <taxon>Eukaryota</taxon>
        <taxon>Viridiplantae</taxon>
        <taxon>Streptophyta</taxon>
        <taxon>Embryophyta</taxon>
        <taxon>Tracheophyta</taxon>
        <taxon>Spermatophyta</taxon>
        <taxon>Magnoliopsida</taxon>
        <taxon>eudicotyledons</taxon>
        <taxon>Gunneridae</taxon>
        <taxon>Pentapetalae</taxon>
        <taxon>asterids</taxon>
        <taxon>Ericales</taxon>
        <taxon>Ericaceae</taxon>
        <taxon>Ericoideae</taxon>
        <taxon>Rhodoreae</taxon>
        <taxon>Rhododendron</taxon>
    </lineage>
</organism>